<sequence length="193" mass="20074">MGFFTEGDAPIAWRGPMATKALDKMLIGTAWGQLDVLVIDMPPGTGDAQITLGQRLPLSGAVVVSTPQDVALLDARRGAQMFRAVRVPLLGLVDNMAAFCCPKCGHEEAIFGAGGVQRAAEDLGLEVLGQVPLEVAVRVQSDEGVPVVVANPDAPSSKAYVRIATRVWEKLRTSESGGGPAAARGGPTISVSE</sequence>
<dbReference type="SUPFAM" id="SSF52540">
    <property type="entry name" value="P-loop containing nucleoside triphosphate hydrolases"/>
    <property type="match status" value="1"/>
</dbReference>
<protein>
    <submittedName>
        <fullName evidence="8">Nucleotide-binding protein</fullName>
    </submittedName>
</protein>
<dbReference type="EMBL" id="KK102429">
    <property type="protein sequence ID" value="KIY97786.1"/>
    <property type="molecule type" value="Genomic_DNA"/>
</dbReference>
<proteinExistence type="inferred from homology"/>
<gene>
    <name evidence="8" type="ORF">MNEG_10175</name>
</gene>
<name>A0A0D2MA00_9CHLO</name>
<evidence type="ECO:0000256" key="5">
    <source>
        <dbReference type="ARBA" id="ARBA00023014"/>
    </source>
</evidence>
<dbReference type="InterPro" id="IPR019591">
    <property type="entry name" value="Mrp/NBP35_ATP-bd"/>
</dbReference>
<dbReference type="InterPro" id="IPR033756">
    <property type="entry name" value="YlxH/NBP35"/>
</dbReference>
<dbReference type="InterPro" id="IPR044304">
    <property type="entry name" value="NUBPL-like"/>
</dbReference>
<dbReference type="RefSeq" id="XP_013896806.1">
    <property type="nucleotide sequence ID" value="XM_014041352.1"/>
</dbReference>
<dbReference type="InterPro" id="IPR027417">
    <property type="entry name" value="P-loop_NTPase"/>
</dbReference>
<dbReference type="GO" id="GO:0046872">
    <property type="term" value="F:metal ion binding"/>
    <property type="evidence" value="ECO:0007669"/>
    <property type="project" value="UniProtKB-KW"/>
</dbReference>
<keyword evidence="2" id="KW-0547">Nucleotide-binding</keyword>
<keyword evidence="4" id="KW-0408">Iron</keyword>
<evidence type="ECO:0000256" key="2">
    <source>
        <dbReference type="ARBA" id="ARBA00022741"/>
    </source>
</evidence>
<reference evidence="8 9" key="1">
    <citation type="journal article" date="2013" name="BMC Genomics">
        <title>Reconstruction of the lipid metabolism for the microalga Monoraphidium neglectum from its genome sequence reveals characteristics suitable for biofuel production.</title>
        <authorList>
            <person name="Bogen C."/>
            <person name="Al-Dilaimi A."/>
            <person name="Albersmeier A."/>
            <person name="Wichmann J."/>
            <person name="Grundmann M."/>
            <person name="Rupp O."/>
            <person name="Lauersen K.J."/>
            <person name="Blifernez-Klassen O."/>
            <person name="Kalinowski J."/>
            <person name="Goesmann A."/>
            <person name="Mussgnug J.H."/>
            <person name="Kruse O."/>
        </authorList>
    </citation>
    <scope>NUCLEOTIDE SEQUENCE [LARGE SCALE GENOMIC DNA]</scope>
    <source>
        <strain evidence="8 9">SAG 48.87</strain>
    </source>
</reference>
<dbReference type="PANTHER" id="PTHR42961:SF2">
    <property type="entry name" value="IRON-SULFUR PROTEIN NUBPL"/>
    <property type="match status" value="1"/>
</dbReference>
<dbReference type="GO" id="GO:0005524">
    <property type="term" value="F:ATP binding"/>
    <property type="evidence" value="ECO:0007669"/>
    <property type="project" value="UniProtKB-KW"/>
</dbReference>
<dbReference type="AlphaFoldDB" id="A0A0D2MA00"/>
<evidence type="ECO:0000313" key="9">
    <source>
        <dbReference type="Proteomes" id="UP000054498"/>
    </source>
</evidence>
<dbReference type="Proteomes" id="UP000054498">
    <property type="component" value="Unassembled WGS sequence"/>
</dbReference>
<evidence type="ECO:0000313" key="8">
    <source>
        <dbReference type="EMBL" id="KIY97786.1"/>
    </source>
</evidence>
<dbReference type="GO" id="GO:0005739">
    <property type="term" value="C:mitochondrion"/>
    <property type="evidence" value="ECO:0007669"/>
    <property type="project" value="TreeGrafter"/>
</dbReference>
<dbReference type="Pfam" id="PF10609">
    <property type="entry name" value="ParA"/>
    <property type="match status" value="1"/>
</dbReference>
<evidence type="ECO:0000256" key="6">
    <source>
        <dbReference type="ARBA" id="ARBA00024036"/>
    </source>
</evidence>
<dbReference type="CDD" id="cd02037">
    <property type="entry name" value="Mrp_NBP35"/>
    <property type="match status" value="1"/>
</dbReference>
<keyword evidence="9" id="KW-1185">Reference proteome</keyword>
<organism evidence="8 9">
    <name type="scientific">Monoraphidium neglectum</name>
    <dbReference type="NCBI Taxonomy" id="145388"/>
    <lineage>
        <taxon>Eukaryota</taxon>
        <taxon>Viridiplantae</taxon>
        <taxon>Chlorophyta</taxon>
        <taxon>core chlorophytes</taxon>
        <taxon>Chlorophyceae</taxon>
        <taxon>CS clade</taxon>
        <taxon>Sphaeropleales</taxon>
        <taxon>Selenastraceae</taxon>
        <taxon>Monoraphidium</taxon>
    </lineage>
</organism>
<dbReference type="InterPro" id="IPR000808">
    <property type="entry name" value="Mrp-like_CS"/>
</dbReference>
<keyword evidence="1" id="KW-0479">Metal-binding</keyword>
<dbReference type="OrthoDB" id="1741334at2759"/>
<dbReference type="GO" id="GO:0140663">
    <property type="term" value="F:ATP-dependent FeS chaperone activity"/>
    <property type="evidence" value="ECO:0007669"/>
    <property type="project" value="InterPro"/>
</dbReference>
<dbReference type="KEGG" id="mng:MNEG_10175"/>
<dbReference type="GO" id="GO:0051539">
    <property type="term" value="F:4 iron, 4 sulfur cluster binding"/>
    <property type="evidence" value="ECO:0007669"/>
    <property type="project" value="TreeGrafter"/>
</dbReference>
<accession>A0A0D2MA00</accession>
<dbReference type="GO" id="GO:0016226">
    <property type="term" value="P:iron-sulfur cluster assembly"/>
    <property type="evidence" value="ECO:0007669"/>
    <property type="project" value="InterPro"/>
</dbReference>
<dbReference type="GeneID" id="25727311"/>
<dbReference type="PROSITE" id="PS01215">
    <property type="entry name" value="MRP"/>
    <property type="match status" value="1"/>
</dbReference>
<keyword evidence="3" id="KW-0067">ATP-binding</keyword>
<evidence type="ECO:0000256" key="7">
    <source>
        <dbReference type="SAM" id="MobiDB-lite"/>
    </source>
</evidence>
<dbReference type="STRING" id="145388.A0A0D2MA00"/>
<evidence type="ECO:0000256" key="4">
    <source>
        <dbReference type="ARBA" id="ARBA00023004"/>
    </source>
</evidence>
<dbReference type="Gene3D" id="3.40.50.300">
    <property type="entry name" value="P-loop containing nucleotide triphosphate hydrolases"/>
    <property type="match status" value="1"/>
</dbReference>
<evidence type="ECO:0000256" key="3">
    <source>
        <dbReference type="ARBA" id="ARBA00022840"/>
    </source>
</evidence>
<keyword evidence="5" id="KW-0411">Iron-sulfur</keyword>
<dbReference type="PANTHER" id="PTHR42961">
    <property type="entry name" value="IRON-SULFUR PROTEIN NUBPL"/>
    <property type="match status" value="1"/>
</dbReference>
<comment type="similarity">
    <text evidence="6">Belongs to the Mrp/NBP35 ATP-binding proteins family.</text>
</comment>
<feature type="region of interest" description="Disordered" evidence="7">
    <location>
        <begin position="174"/>
        <end position="193"/>
    </location>
</feature>
<dbReference type="GO" id="GO:0032981">
    <property type="term" value="P:mitochondrial respiratory chain complex I assembly"/>
    <property type="evidence" value="ECO:0007669"/>
    <property type="project" value="TreeGrafter"/>
</dbReference>
<evidence type="ECO:0000256" key="1">
    <source>
        <dbReference type="ARBA" id="ARBA00022723"/>
    </source>
</evidence>